<proteinExistence type="predicted"/>
<protein>
    <submittedName>
        <fullName evidence="1">DUF2513 domain-containing protein</fullName>
    </submittedName>
</protein>
<keyword evidence="2" id="KW-1185">Reference proteome</keyword>
<comment type="caution">
    <text evidence="1">The sequence shown here is derived from an EMBL/GenBank/DDBJ whole genome shotgun (WGS) entry which is preliminary data.</text>
</comment>
<sequence>MKRDLELIKKILLELEKDQSPFDWKSFEYADKISYCYHIKLLWQADLIEAIDMSSKGNPDWAPICLTWQGHEFLEAAKNDKAWDKVKSTTISEGVSMPFSVLKELLLITIKTELGF</sequence>
<evidence type="ECO:0000313" key="1">
    <source>
        <dbReference type="EMBL" id="NHE57940.1"/>
    </source>
</evidence>
<dbReference type="EMBL" id="JAANYN010000005">
    <property type="protein sequence ID" value="NHE57940.1"/>
    <property type="molecule type" value="Genomic_DNA"/>
</dbReference>
<accession>A0ABX0H997</accession>
<dbReference type="Proteomes" id="UP000649799">
    <property type="component" value="Unassembled WGS sequence"/>
</dbReference>
<dbReference type="RefSeq" id="WP_166147863.1">
    <property type="nucleotide sequence ID" value="NZ_JAANYN010000005.1"/>
</dbReference>
<dbReference type="Pfam" id="PF10711">
    <property type="entry name" value="DUF2513"/>
    <property type="match status" value="1"/>
</dbReference>
<reference evidence="1 2" key="1">
    <citation type="submission" date="2020-03" db="EMBL/GenBank/DDBJ databases">
        <title>Cyclobacterium plantarum sp. nov., a marine bacterium isolated from a coastal-marine wetland.</title>
        <authorList>
            <person name="Sanchez-Porro C."/>
            <person name="Ventosa A."/>
            <person name="Amoozegar M."/>
        </authorList>
    </citation>
    <scope>NUCLEOTIDE SEQUENCE [LARGE SCALE GENOMIC DNA]</scope>
    <source>
        <strain evidence="1 2">GBPx2</strain>
    </source>
</reference>
<evidence type="ECO:0000313" key="2">
    <source>
        <dbReference type="Proteomes" id="UP000649799"/>
    </source>
</evidence>
<name>A0ABX0H997_9BACT</name>
<organism evidence="1 2">
    <name type="scientific">Cyclobacterium plantarum</name>
    <dbReference type="NCBI Taxonomy" id="2716263"/>
    <lineage>
        <taxon>Bacteria</taxon>
        <taxon>Pseudomonadati</taxon>
        <taxon>Bacteroidota</taxon>
        <taxon>Cytophagia</taxon>
        <taxon>Cytophagales</taxon>
        <taxon>Cyclobacteriaceae</taxon>
        <taxon>Cyclobacterium</taxon>
    </lineage>
</organism>
<dbReference type="InterPro" id="IPR019650">
    <property type="entry name" value="DUF2513"/>
</dbReference>
<gene>
    <name evidence="1" type="ORF">G9Q97_14085</name>
</gene>